<dbReference type="RefSeq" id="WP_093834601.1">
    <property type="nucleotide sequence ID" value="NZ_FOLQ01000036.1"/>
</dbReference>
<dbReference type="Gene3D" id="2.60.40.10">
    <property type="entry name" value="Immunoglobulins"/>
    <property type="match status" value="2"/>
</dbReference>
<feature type="domain" description="Ig-like" evidence="2">
    <location>
        <begin position="589"/>
        <end position="670"/>
    </location>
</feature>
<keyword evidence="1" id="KW-0472">Membrane</keyword>
<dbReference type="SMART" id="SM00409">
    <property type="entry name" value="IG"/>
    <property type="match status" value="2"/>
</dbReference>
<dbReference type="InterPro" id="IPR036179">
    <property type="entry name" value="Ig-like_dom_sf"/>
</dbReference>
<keyword evidence="1" id="KW-1133">Transmembrane helix</keyword>
<dbReference type="OrthoDB" id="1491394at2"/>
<sequence length="814" mass="81870">MITNSLPTAAPAYVSRATNRIYLVSPLLALTLFVLMRVSAQANTYNVNTTADGTSSSGTVNLRGAILAADALGGTHTINVPSGTYNVTLGTITFGNRAQNITIYGAGAASTVINMTTTNRDRIFFINPTAFIYNVQTTITGISFTNGQLTADNYGGGAIIAGGPNNALTVTNCVFTNNTIDAAKASAGGAIAYLGGGSLTIDQCQFTANSAPAGTNANGAGGAIDFEAYSFSINNVYTYPDNSLSVTNSVFTNNSVGNNGQGGAINVSAGGFSTVDPPRPTLSVTIAENSFVNNSAPGSGGNGRGGAISATNSFSPTNVFRINYNRFVGNTANVSAGSALVSFDTQGSVDASNNWWGCNGGPTSCADKAYRYPGSSSGTLTTSPYLLLRTTANSASLCSGSTATITTGFTLNSAGSTITASNLSAFTGVPITFNAALGTISSAQTTIQATGTATAIYTAGTTAGSGTVNTVVDNVPTNDATARASITVNAAPIISNLSGNAAICLGSSISFSATATGSGTLTYQWYKGAIALLNGATGTGSTFSGATTTQLTIANTGTADAATNYSLKVSSSTGCSTTSTPIALVVNTPASISSGPASASSVSIGSSVRVPVVVSGQVSSYQWYKNGGIVSGQTSATLNLTNVQLSQAGLYSLVAISTCNSVTSTAFTLAVVQPDLIPLLHVTPSLAYSTTTGSVVVDVFEINSTPTSGLITVYISKASLLNLSFDPGATSFGGRSVQNSLWSFDGTSSSDAYILTTTQVIGAGSKLSVGLSSLLTPGTTRGTIGVTATLVGSSGGEVRMINNTDADTMDYFNK</sequence>
<dbReference type="PROSITE" id="PS50835">
    <property type="entry name" value="IG_LIKE"/>
    <property type="match status" value="2"/>
</dbReference>
<dbReference type="SUPFAM" id="SSF51126">
    <property type="entry name" value="Pectin lyase-like"/>
    <property type="match status" value="1"/>
</dbReference>
<evidence type="ECO:0000313" key="4">
    <source>
        <dbReference type="Proteomes" id="UP000198598"/>
    </source>
</evidence>
<dbReference type="InterPro" id="IPR012334">
    <property type="entry name" value="Pectin_lyas_fold"/>
</dbReference>
<dbReference type="AlphaFoldDB" id="A0A1I2GYX8"/>
<evidence type="ECO:0000256" key="1">
    <source>
        <dbReference type="SAM" id="Phobius"/>
    </source>
</evidence>
<dbReference type="Gene3D" id="2.160.20.10">
    <property type="entry name" value="Single-stranded right-handed beta-helix, Pectin lyase-like"/>
    <property type="match status" value="1"/>
</dbReference>
<keyword evidence="4" id="KW-1185">Reference proteome</keyword>
<dbReference type="InterPro" id="IPR007110">
    <property type="entry name" value="Ig-like_dom"/>
</dbReference>
<dbReference type="SUPFAM" id="SSF48726">
    <property type="entry name" value="Immunoglobulin"/>
    <property type="match status" value="2"/>
</dbReference>
<dbReference type="InterPro" id="IPR011050">
    <property type="entry name" value="Pectin_lyase_fold/virulence"/>
</dbReference>
<gene>
    <name evidence="3" type="ORF">SAMN05216167_13617</name>
</gene>
<evidence type="ECO:0000313" key="3">
    <source>
        <dbReference type="EMBL" id="SFF21957.1"/>
    </source>
</evidence>
<accession>A0A1I2GYX8</accession>
<evidence type="ECO:0000259" key="2">
    <source>
        <dbReference type="PROSITE" id="PS50835"/>
    </source>
</evidence>
<dbReference type="Proteomes" id="UP000198598">
    <property type="component" value="Unassembled WGS sequence"/>
</dbReference>
<protein>
    <recommendedName>
        <fullName evidence="2">Ig-like domain-containing protein</fullName>
    </recommendedName>
</protein>
<name>A0A1I2GYX8_9BACT</name>
<organism evidence="3 4">
    <name type="scientific">Spirosoma endophyticum</name>
    <dbReference type="NCBI Taxonomy" id="662367"/>
    <lineage>
        <taxon>Bacteria</taxon>
        <taxon>Pseudomonadati</taxon>
        <taxon>Bacteroidota</taxon>
        <taxon>Cytophagia</taxon>
        <taxon>Cytophagales</taxon>
        <taxon>Cytophagaceae</taxon>
        <taxon>Spirosoma</taxon>
    </lineage>
</organism>
<dbReference type="EMBL" id="FOLQ01000036">
    <property type="protein sequence ID" value="SFF21957.1"/>
    <property type="molecule type" value="Genomic_DNA"/>
</dbReference>
<dbReference type="InterPro" id="IPR013783">
    <property type="entry name" value="Ig-like_fold"/>
</dbReference>
<proteinExistence type="predicted"/>
<feature type="domain" description="Ig-like" evidence="2">
    <location>
        <begin position="492"/>
        <end position="583"/>
    </location>
</feature>
<keyword evidence="1" id="KW-0812">Transmembrane</keyword>
<reference evidence="3 4" key="1">
    <citation type="submission" date="2016-10" db="EMBL/GenBank/DDBJ databases">
        <authorList>
            <person name="de Groot N.N."/>
        </authorList>
    </citation>
    <scope>NUCLEOTIDE SEQUENCE [LARGE SCALE GENOMIC DNA]</scope>
    <source>
        <strain evidence="3 4">DSM 26130</strain>
    </source>
</reference>
<dbReference type="InterPro" id="IPR003599">
    <property type="entry name" value="Ig_sub"/>
</dbReference>
<feature type="transmembrane region" description="Helical" evidence="1">
    <location>
        <begin position="21"/>
        <end position="40"/>
    </location>
</feature>